<dbReference type="Gene3D" id="3.80.10.10">
    <property type="entry name" value="Ribonuclease Inhibitor"/>
    <property type="match status" value="1"/>
</dbReference>
<comment type="caution">
    <text evidence="1">The sequence shown here is derived from an EMBL/GenBank/DDBJ whole genome shotgun (WGS) entry which is preliminary data.</text>
</comment>
<evidence type="ECO:0000313" key="1">
    <source>
        <dbReference type="EMBL" id="KUM63424.1"/>
    </source>
</evidence>
<sequence>MPKLVDSSEVTTSRRYVHLPTEILVHIAKSIFDDWLDDDDGADFPHPQVTLQNFCAVSRQWYSAGIEFLYYRPQLNKGNSFSLFTNTVCPPLRFRERKADLGSLVQILNLGALVHHSSNSLTARLLGRVKKHLKAFVAPRISFSINSLAPLAKCKELAYLSLKWVAEPIPLSAIKKAINSLDKLRSLELSSSMFITDDGSSEDWPPNLECLKVGGQFDVEKMSYFRWPRNLVGLTLCGCENLDTPVFEQVLMNEQLCATLTKLTIHRLNREMFKEGPSQILTELVDLNSLQIPIDLLYHLLILPAFDPGDSPSSIRELELTAPYDENFFMDIDPDHICKALKMNLSRVCYLGISPGCLGVIPEASHAKIDRLVWKNIDKCPDEELDSLFDLGLVVMDKEPLC</sequence>
<dbReference type="EMBL" id="LLXE01000073">
    <property type="protein sequence ID" value="KUM63424.1"/>
    <property type="molecule type" value="Genomic_DNA"/>
</dbReference>
<name>A0A101MMW6_PENFR</name>
<dbReference type="STRING" id="48697.A0A101MMW6"/>
<accession>A0A101MMW6</accession>
<dbReference type="AlphaFoldDB" id="A0A101MMW6"/>
<dbReference type="InterPro" id="IPR032675">
    <property type="entry name" value="LRR_dom_sf"/>
</dbReference>
<gene>
    <name evidence="1" type="ORF">ACN42_g3687</name>
</gene>
<dbReference type="OrthoDB" id="2125396at2759"/>
<reference evidence="1 2" key="1">
    <citation type="submission" date="2015-10" db="EMBL/GenBank/DDBJ databases">
        <title>Genome sequencing of Penicillium freii.</title>
        <authorList>
            <person name="Nguyen H.D."/>
            <person name="Visagie C.M."/>
            <person name="Seifert K.A."/>
        </authorList>
    </citation>
    <scope>NUCLEOTIDE SEQUENCE [LARGE SCALE GENOMIC DNA]</scope>
    <source>
        <strain evidence="1 2">DAOM 242723</strain>
    </source>
</reference>
<evidence type="ECO:0000313" key="2">
    <source>
        <dbReference type="Proteomes" id="UP000055045"/>
    </source>
</evidence>
<protein>
    <submittedName>
        <fullName evidence="1">Uncharacterized protein</fullName>
    </submittedName>
</protein>
<dbReference type="SUPFAM" id="SSF52047">
    <property type="entry name" value="RNI-like"/>
    <property type="match status" value="1"/>
</dbReference>
<keyword evidence="2" id="KW-1185">Reference proteome</keyword>
<dbReference type="Proteomes" id="UP000055045">
    <property type="component" value="Unassembled WGS sequence"/>
</dbReference>
<organism evidence="1 2">
    <name type="scientific">Penicillium freii</name>
    <dbReference type="NCBI Taxonomy" id="48697"/>
    <lineage>
        <taxon>Eukaryota</taxon>
        <taxon>Fungi</taxon>
        <taxon>Dikarya</taxon>
        <taxon>Ascomycota</taxon>
        <taxon>Pezizomycotina</taxon>
        <taxon>Eurotiomycetes</taxon>
        <taxon>Eurotiomycetidae</taxon>
        <taxon>Eurotiales</taxon>
        <taxon>Aspergillaceae</taxon>
        <taxon>Penicillium</taxon>
    </lineage>
</organism>
<proteinExistence type="predicted"/>